<organism evidence="3">
    <name type="scientific">Triatoma dimidiata</name>
    <name type="common">Kissing bug</name>
    <name type="synonym">Meccus dimidiatus</name>
    <dbReference type="NCBI Taxonomy" id="72491"/>
    <lineage>
        <taxon>Eukaryota</taxon>
        <taxon>Metazoa</taxon>
        <taxon>Ecdysozoa</taxon>
        <taxon>Arthropoda</taxon>
        <taxon>Hexapoda</taxon>
        <taxon>Insecta</taxon>
        <taxon>Pterygota</taxon>
        <taxon>Neoptera</taxon>
        <taxon>Paraneoptera</taxon>
        <taxon>Hemiptera</taxon>
        <taxon>Heteroptera</taxon>
        <taxon>Panheteroptera</taxon>
        <taxon>Cimicomorpha</taxon>
        <taxon>Reduviidae</taxon>
        <taxon>Triatominae</taxon>
        <taxon>Triatoma</taxon>
    </lineage>
</organism>
<sequence length="144" mass="16950">MSREGRGLLVSIFKNFINSLKPRQFKGNFVGKDYCGNQYFEIPSDRGRPSRYYVPKDGDVSKFDEGLSAEWESWLRHRRKTPPTEEELTQNLAMMKRRKENALKIEEKFKSIEVKQKKSTRSSTGYPQYGEFELYPGKKPEEKI</sequence>
<dbReference type="AlphaFoldDB" id="A0A0V0GBF4"/>
<dbReference type="GO" id="GO:0045271">
    <property type="term" value="C:respiratory chain complex I"/>
    <property type="evidence" value="ECO:0007669"/>
    <property type="project" value="InterPro"/>
</dbReference>
<evidence type="ECO:0000313" key="3">
    <source>
        <dbReference type="EMBL" id="JAP05257.1"/>
    </source>
</evidence>
<dbReference type="EMBL" id="GECL01000867">
    <property type="protein sequence ID" value="JAP05257.1"/>
    <property type="molecule type" value="Transcribed_RNA"/>
</dbReference>
<name>A0A0V0GBF4_TRIDM</name>
<accession>A0A0V0GBF4</accession>
<comment type="similarity">
    <text evidence="1">Belongs to the complex I NDUFA12 subunit family.</text>
</comment>
<dbReference type="GO" id="GO:0032981">
    <property type="term" value="P:mitochondrial respiratory chain complex I assembly"/>
    <property type="evidence" value="ECO:0007669"/>
    <property type="project" value="TreeGrafter"/>
</dbReference>
<dbReference type="InterPro" id="IPR007763">
    <property type="entry name" value="NDUFA12"/>
</dbReference>
<feature type="region of interest" description="Disordered" evidence="2">
    <location>
        <begin position="114"/>
        <end position="144"/>
    </location>
</feature>
<reference evidence="3" key="1">
    <citation type="journal article" date="2018" name="J. Proteomics">
        <title>Exploring the molecular complexity of Triatoma dimidiata sialome.</title>
        <authorList>
            <person name="Santiago P.B."/>
            <person name="de Araujo C.N."/>
            <person name="Charneau S."/>
            <person name="Bastos I.M.D."/>
            <person name="Assumpcao T.C.F."/>
            <person name="Queiroz R.M.L."/>
            <person name="Praca Y.R."/>
            <person name="Cordeiro T.M."/>
            <person name="Garcia C.H.S."/>
            <person name="da Silva I.G."/>
            <person name="Raiol T."/>
            <person name="Motta F.N."/>
            <person name="de Araujo Oliveira J.V."/>
            <person name="de Sousa M.V."/>
            <person name="Ribeiro J.M.C."/>
            <person name="de Santana J.M."/>
        </authorList>
    </citation>
    <scope>NUCLEOTIDE SEQUENCE</scope>
    <source>
        <strain evidence="3">Santander</strain>
        <tissue evidence="3">Salivary glands</tissue>
    </source>
</reference>
<dbReference type="InterPro" id="IPR052618">
    <property type="entry name" value="ComplexI_NDUFA12"/>
</dbReference>
<evidence type="ECO:0000256" key="2">
    <source>
        <dbReference type="SAM" id="MobiDB-lite"/>
    </source>
</evidence>
<proteinExistence type="inferred from homology"/>
<dbReference type="GO" id="GO:0005739">
    <property type="term" value="C:mitochondrion"/>
    <property type="evidence" value="ECO:0007669"/>
    <property type="project" value="TreeGrafter"/>
</dbReference>
<protein>
    <submittedName>
        <fullName evidence="3">Putative mimitin mitochondrial</fullName>
    </submittedName>
</protein>
<dbReference type="PANTHER" id="PTHR32470:SF2">
    <property type="entry name" value="NADH DEHYDROGENASE [UBIQUINONE] 1 ALPHA SUBCOMPLEX ASSEMBLY FACTOR 2"/>
    <property type="match status" value="1"/>
</dbReference>
<evidence type="ECO:0000256" key="1">
    <source>
        <dbReference type="ARBA" id="ARBA00007355"/>
    </source>
</evidence>
<dbReference type="Pfam" id="PF05071">
    <property type="entry name" value="NDUFA12"/>
    <property type="match status" value="1"/>
</dbReference>
<dbReference type="PANTHER" id="PTHR32470">
    <property type="entry name" value="ADH DEHYDROGENASE [UBIQUINONE] 1 ALPHA SUBCOMPLEX ASSEMBLY FACTOR 2"/>
    <property type="match status" value="1"/>
</dbReference>